<protein>
    <recommendedName>
        <fullName evidence="4">DUF5642 domain-containing protein</fullName>
    </recommendedName>
</protein>
<evidence type="ECO:0000313" key="2">
    <source>
        <dbReference type="EMBL" id="APZ35511.1"/>
    </source>
</evidence>
<dbReference type="Proteomes" id="UP000187185">
    <property type="component" value="Chromosome"/>
</dbReference>
<dbReference type="KEGG" id="maur:BOH66_15680"/>
<gene>
    <name evidence="2" type="ORF">BOH66_15680</name>
</gene>
<evidence type="ECO:0000256" key="1">
    <source>
        <dbReference type="SAM" id="SignalP"/>
    </source>
</evidence>
<evidence type="ECO:0008006" key="4">
    <source>
        <dbReference type="Google" id="ProtNLM"/>
    </source>
</evidence>
<dbReference type="EMBL" id="CP018762">
    <property type="protein sequence ID" value="APZ35511.1"/>
    <property type="molecule type" value="Genomic_DNA"/>
</dbReference>
<reference evidence="2 3" key="1">
    <citation type="submission" date="2016-12" db="EMBL/GenBank/DDBJ databases">
        <title>Complete genome sequence of Microbacterium aurum KACC 15219.</title>
        <authorList>
            <person name="Jung Y."/>
            <person name="Shin J.-H."/>
            <person name="Lee Y.-J."/>
            <person name="Yi H."/>
            <person name="Bahn Y.-S."/>
            <person name="Kim J.F."/>
            <person name="Lee D.-W."/>
        </authorList>
    </citation>
    <scope>NUCLEOTIDE SEQUENCE [LARGE SCALE GENOMIC DNA]</scope>
    <source>
        <strain evidence="2 3">KACC 15219</strain>
    </source>
</reference>
<proteinExistence type="predicted"/>
<dbReference type="RefSeq" id="WP_076691877.1">
    <property type="nucleotide sequence ID" value="NZ_CP018762.1"/>
</dbReference>
<dbReference type="InterPro" id="IPR010916">
    <property type="entry name" value="TonB_box_CS"/>
</dbReference>
<evidence type="ECO:0000313" key="3">
    <source>
        <dbReference type="Proteomes" id="UP000187185"/>
    </source>
</evidence>
<name>A0A1P8UBK2_9MICO</name>
<keyword evidence="3" id="KW-1185">Reference proteome</keyword>
<keyword evidence="1" id="KW-0732">Signal</keyword>
<dbReference type="PROSITE" id="PS00430">
    <property type="entry name" value="TONB_DEPENDENT_REC_1"/>
    <property type="match status" value="1"/>
</dbReference>
<organism evidence="2 3">
    <name type="scientific">Microbacterium aurum</name>
    <dbReference type="NCBI Taxonomy" id="36805"/>
    <lineage>
        <taxon>Bacteria</taxon>
        <taxon>Bacillati</taxon>
        <taxon>Actinomycetota</taxon>
        <taxon>Actinomycetes</taxon>
        <taxon>Micrococcales</taxon>
        <taxon>Microbacteriaceae</taxon>
        <taxon>Microbacterium</taxon>
    </lineage>
</organism>
<accession>A0A1P8UBK2</accession>
<dbReference type="AlphaFoldDB" id="A0A1P8UBK2"/>
<dbReference type="PROSITE" id="PS51257">
    <property type="entry name" value="PROKAR_LIPOPROTEIN"/>
    <property type="match status" value="1"/>
</dbReference>
<feature type="chain" id="PRO_5039295688" description="DUF5642 domain-containing protein" evidence="1">
    <location>
        <begin position="29"/>
        <end position="214"/>
    </location>
</feature>
<feature type="signal peptide" evidence="1">
    <location>
        <begin position="1"/>
        <end position="28"/>
    </location>
</feature>
<sequence length="214" mass="22293">MRLRYRHRTTASLTLAAAVLTASLSGCTAPQSSQTGEPTPTETVTVTASPSPAALVIPDCEQLVPIESVRQVERWSEVILIQTMEGTALAGNLPGPLARDAASRAQQNRGCLLGVPQSDSAVGVYTLDIDVPTRDNLIDALRADGGFTESEIDGAPSFAIATDEGLGGTTVSYTFVGDAWLILRGSLIDPETAAHVAAPAVAELRAANPGLDER</sequence>